<dbReference type="PANTHER" id="PTHR33112">
    <property type="entry name" value="DOMAIN PROTEIN, PUTATIVE-RELATED"/>
    <property type="match status" value="1"/>
</dbReference>
<protein>
    <submittedName>
        <fullName evidence="2">HET-domain-containing protein</fullName>
    </submittedName>
</protein>
<dbReference type="OrthoDB" id="3801316at2759"/>
<organism evidence="2 3">
    <name type="scientific">Lophium mytilinum</name>
    <dbReference type="NCBI Taxonomy" id="390894"/>
    <lineage>
        <taxon>Eukaryota</taxon>
        <taxon>Fungi</taxon>
        <taxon>Dikarya</taxon>
        <taxon>Ascomycota</taxon>
        <taxon>Pezizomycotina</taxon>
        <taxon>Dothideomycetes</taxon>
        <taxon>Pleosporomycetidae</taxon>
        <taxon>Mytilinidiales</taxon>
        <taxon>Mytilinidiaceae</taxon>
        <taxon>Lophium</taxon>
    </lineage>
</organism>
<reference evidence="2" key="1">
    <citation type="journal article" date="2020" name="Stud. Mycol.">
        <title>101 Dothideomycetes genomes: a test case for predicting lifestyles and emergence of pathogens.</title>
        <authorList>
            <person name="Haridas S."/>
            <person name="Albert R."/>
            <person name="Binder M."/>
            <person name="Bloem J."/>
            <person name="Labutti K."/>
            <person name="Salamov A."/>
            <person name="Andreopoulos B."/>
            <person name="Baker S."/>
            <person name="Barry K."/>
            <person name="Bills G."/>
            <person name="Bluhm B."/>
            <person name="Cannon C."/>
            <person name="Castanera R."/>
            <person name="Culley D."/>
            <person name="Daum C."/>
            <person name="Ezra D."/>
            <person name="Gonzalez J."/>
            <person name="Henrissat B."/>
            <person name="Kuo A."/>
            <person name="Liang C."/>
            <person name="Lipzen A."/>
            <person name="Lutzoni F."/>
            <person name="Magnuson J."/>
            <person name="Mondo S."/>
            <person name="Nolan M."/>
            <person name="Ohm R."/>
            <person name="Pangilinan J."/>
            <person name="Park H.-J."/>
            <person name="Ramirez L."/>
            <person name="Alfaro M."/>
            <person name="Sun H."/>
            <person name="Tritt A."/>
            <person name="Yoshinaga Y."/>
            <person name="Zwiers L.-H."/>
            <person name="Turgeon B."/>
            <person name="Goodwin S."/>
            <person name="Spatafora J."/>
            <person name="Crous P."/>
            <person name="Grigoriev I."/>
        </authorList>
    </citation>
    <scope>NUCLEOTIDE SEQUENCE</scope>
    <source>
        <strain evidence="2">CBS 269.34</strain>
    </source>
</reference>
<evidence type="ECO:0000313" key="3">
    <source>
        <dbReference type="Proteomes" id="UP000799750"/>
    </source>
</evidence>
<dbReference type="Pfam" id="PF06985">
    <property type="entry name" value="HET"/>
    <property type="match status" value="1"/>
</dbReference>
<sequence>MKAPHFDSKVDLYQPEAVYSQHVTSTQQYERLCLNCKGITIEGIRDETSYYHHHHDFHQIVKSALTCAMCELIRDGLRQSFPDPQWYNGREDALDLHLEASTTSLSNHPILIRGDTCSATNGRLNPRVGFKAFIPGHVSCIFNRYPSFEEGPWSPVRPIGLKKLELAREWLSDSSSTGPLEQAVSIISKPLQRCRVADAIVPPTRLLDLGIAPWTSPQDLRLCLTDSMSIDLLDHLTYATLSHRWGNSQHLRTTQSNLSTHHQNIHFADLPGTFRDAVILTRYLEIRYLWIDALCIVQDDILEWHREAIMMGNIYKNAKVTIAVHHAGDDSEGFLHHTLSAPKSVELGYTRDMAGFTASLRTNFKAEVERSPLSARGWVLQERFLSQRTLHFTSGSIFFEDEHGVKCEEDGVFKTSSSPDCMSTSSMSHSIVSSTGSAVFRMSAVGSNGPGSVIASTWCNVSMQLSNYWSPMGAEKALLTPSFGSAIGPLNIVAKVDQHEKRDSLVTKWLTIVERYSRTQLTMACDKLPAIAGLASYIQEHTGVSYYSGIWADSLHSGLLWMSDRRPLICPKVQRAPSWSWASVDGPLRFPSGRIIGEQPCKLLAIESSLKSSSKHGLDFYNGLASLRLLSSVKKPAHFSLDLSALRDTYKFKNGGYYKDGGYYTVEKGANIHLILALKQDQPLIWFSPTKRAEEALKVRPPHIGPIGWASFDCDTELDLSQVVLCYVTKSWKIHHVLLLVKTGLATDEYRRVGVGEVWQQNWFDDVRPTAITLV</sequence>
<dbReference type="InterPro" id="IPR010730">
    <property type="entry name" value="HET"/>
</dbReference>
<gene>
    <name evidence="2" type="ORF">BU16DRAFT_141277</name>
</gene>
<proteinExistence type="predicted"/>
<accession>A0A6A6QFQ9</accession>
<dbReference type="EMBL" id="MU004196">
    <property type="protein sequence ID" value="KAF2491011.1"/>
    <property type="molecule type" value="Genomic_DNA"/>
</dbReference>
<name>A0A6A6QFQ9_9PEZI</name>
<feature type="domain" description="Heterokaryon incompatibility" evidence="1">
    <location>
        <begin position="238"/>
        <end position="382"/>
    </location>
</feature>
<dbReference type="AlphaFoldDB" id="A0A6A6QFQ9"/>
<evidence type="ECO:0000259" key="1">
    <source>
        <dbReference type="Pfam" id="PF06985"/>
    </source>
</evidence>
<evidence type="ECO:0000313" key="2">
    <source>
        <dbReference type="EMBL" id="KAF2491011.1"/>
    </source>
</evidence>
<dbReference type="PANTHER" id="PTHR33112:SF8">
    <property type="entry name" value="HETEROKARYON INCOMPATIBILITY DOMAIN-CONTAINING PROTEIN"/>
    <property type="match status" value="1"/>
</dbReference>
<keyword evidence="3" id="KW-1185">Reference proteome</keyword>
<dbReference type="Proteomes" id="UP000799750">
    <property type="component" value="Unassembled WGS sequence"/>
</dbReference>